<dbReference type="Pfam" id="PF21307">
    <property type="entry name" value="Glyco_hydro_95_C"/>
    <property type="match status" value="1"/>
</dbReference>
<evidence type="ECO:0000313" key="4">
    <source>
        <dbReference type="EMBL" id="SDZ61273.1"/>
    </source>
</evidence>
<feature type="domain" description="Glycosyl hydrolase family 95 N-terminal" evidence="1">
    <location>
        <begin position="5"/>
        <end position="251"/>
    </location>
</feature>
<proteinExistence type="predicted"/>
<dbReference type="Proteomes" id="UP000199632">
    <property type="component" value="Unassembled WGS sequence"/>
</dbReference>
<keyword evidence="5" id="KW-1185">Reference proteome</keyword>
<feature type="domain" description="Glycosyl hydrolase family 95 catalytic" evidence="3">
    <location>
        <begin position="292"/>
        <end position="570"/>
    </location>
</feature>
<sequence>MSLRLSWDSPARDWVEATPLGNGRIGAMAYGGGPSALIQVNDATVWSGHPSGPAQALDALVAGGAGPARLAEIRSAIDAGDLRRAESLLMSFEGPYSQEFLPFVDLTLRTRGVDARPARVLDLDESHLTEFFEIDGSAVTRRTFVSAPAGCLFVAYTADAPVLDVHMSLSTVLREAGRGGGSADLALDVLAPVDGAPLHEPAVPGHRYETDGFDHFATAALAVESDGTQGRDGDFLWVRGASRLLIALSTSSRAALWWGDPAGSDWRTSSREEIRERARSTAREALRRTASERLAEHVADLRDHVSGARFAIGGRRAGTWDVARDVLRGTDEGLRATVLAEYGRYLLGASSRAGNPAANLQGIWNASLRPPWSSNYTININTQMNYWPAPVVGLEDSAAPLAAMVRRLASTGSDVAARLYGARGWVAHHNSDLWGWSLPVGMGHGAPSWAIWMMGGVWLTHNMWDQYEFSGDRALLADTVWPLMRGAAEFCLDWLVDDPATGGLRTIPSTSPENLYVGADGRPEALSALTTTDLALIRSLFERSRKAIATLAMADPLDAEIASALDRLPVVAHPLDAVAASTVDQLPAVVDPLDAELAAAVDGLPGVVDPLDAELAAALDRLPGLSVGQDGRLREWSADVADVDPHHRHLSPLVALYPLDLVDPVETPDLAKAARAFLEGRGPGAMGWSWAWKIALRARLGDAAEARELLLEALTPYDRDHSEHAPVDGSEWGGLLPNLFSTHPPVQLDGNYGFTAAIAEMLVQSHRGRVRLLPALPAQWPDGWVTGLRVRGGLEVDLRWAGCAVSSAVFRGLPQHIVVQHGGDQFELDVPSHGEVALHI</sequence>
<name>A0A1H3UFR0_9ACTN</name>
<feature type="domain" description="Glycosyl hydrolase family 95 catalytic" evidence="3">
    <location>
        <begin position="608"/>
        <end position="762"/>
    </location>
</feature>
<dbReference type="InterPro" id="IPR027414">
    <property type="entry name" value="GH95_N_dom"/>
</dbReference>
<reference evidence="5" key="1">
    <citation type="submission" date="2016-10" db="EMBL/GenBank/DDBJ databases">
        <authorList>
            <person name="Varghese N."/>
            <person name="Submissions S."/>
        </authorList>
    </citation>
    <scope>NUCLEOTIDE SEQUENCE [LARGE SCALE GENOMIC DNA]</scope>
    <source>
        <strain evidence="5">DSM 44718</strain>
    </source>
</reference>
<dbReference type="InterPro" id="IPR008928">
    <property type="entry name" value="6-hairpin_glycosidase_sf"/>
</dbReference>
<dbReference type="InterPro" id="IPR016518">
    <property type="entry name" value="Alpha-L-fucosidase"/>
</dbReference>
<dbReference type="Pfam" id="PF14498">
    <property type="entry name" value="Glyco_hyd_65N_2"/>
    <property type="match status" value="1"/>
</dbReference>
<accession>A0A1H3UFR0</accession>
<dbReference type="RefSeq" id="WP_204082686.1">
    <property type="nucleotide sequence ID" value="NZ_BOND01000005.1"/>
</dbReference>
<evidence type="ECO:0000259" key="2">
    <source>
        <dbReference type="Pfam" id="PF21307"/>
    </source>
</evidence>
<dbReference type="InterPro" id="IPR054363">
    <property type="entry name" value="GH95_cat"/>
</dbReference>
<dbReference type="EMBL" id="FNQB01000004">
    <property type="protein sequence ID" value="SDZ61273.1"/>
    <property type="molecule type" value="Genomic_DNA"/>
</dbReference>
<dbReference type="STRING" id="137265.SAMN05421684_7216"/>
<dbReference type="GO" id="GO:0005975">
    <property type="term" value="P:carbohydrate metabolic process"/>
    <property type="evidence" value="ECO:0007669"/>
    <property type="project" value="InterPro"/>
</dbReference>
<dbReference type="InterPro" id="IPR012341">
    <property type="entry name" value="6hp_glycosidase-like_sf"/>
</dbReference>
<evidence type="ECO:0000313" key="5">
    <source>
        <dbReference type="Proteomes" id="UP000199632"/>
    </source>
</evidence>
<protein>
    <submittedName>
        <fullName evidence="4">Alpha-L-fucosidase 2</fullName>
    </submittedName>
</protein>
<dbReference type="GO" id="GO:0004560">
    <property type="term" value="F:alpha-L-fucosidase activity"/>
    <property type="evidence" value="ECO:0007669"/>
    <property type="project" value="InterPro"/>
</dbReference>
<dbReference type="InterPro" id="IPR049053">
    <property type="entry name" value="AFCA-like_C"/>
</dbReference>
<dbReference type="PANTHER" id="PTHR31084">
    <property type="entry name" value="ALPHA-L-FUCOSIDASE 2"/>
    <property type="match status" value="1"/>
</dbReference>
<dbReference type="Pfam" id="PF22124">
    <property type="entry name" value="Glyco_hydro_95_cat"/>
    <property type="match status" value="2"/>
</dbReference>
<evidence type="ECO:0000259" key="1">
    <source>
        <dbReference type="Pfam" id="PF14498"/>
    </source>
</evidence>
<dbReference type="SUPFAM" id="SSF48208">
    <property type="entry name" value="Six-hairpin glycosidases"/>
    <property type="match status" value="1"/>
</dbReference>
<gene>
    <name evidence="4" type="ORF">SAMN05421684_7216</name>
</gene>
<feature type="domain" description="Alpha fucosidase A-like C-terminal" evidence="2">
    <location>
        <begin position="764"/>
        <end position="809"/>
    </location>
</feature>
<dbReference type="AlphaFoldDB" id="A0A1H3UFR0"/>
<dbReference type="PANTHER" id="PTHR31084:SF0">
    <property type="entry name" value="ALPHA-L-FUCOSIDASE 2"/>
    <property type="match status" value="1"/>
</dbReference>
<organism evidence="4 5">
    <name type="scientific">Asanoa ishikariensis</name>
    <dbReference type="NCBI Taxonomy" id="137265"/>
    <lineage>
        <taxon>Bacteria</taxon>
        <taxon>Bacillati</taxon>
        <taxon>Actinomycetota</taxon>
        <taxon>Actinomycetes</taxon>
        <taxon>Micromonosporales</taxon>
        <taxon>Micromonosporaceae</taxon>
        <taxon>Asanoa</taxon>
    </lineage>
</organism>
<dbReference type="Gene3D" id="1.50.10.10">
    <property type="match status" value="1"/>
</dbReference>
<dbReference type="PIRSF" id="PIRSF007663">
    <property type="entry name" value="UCP007663"/>
    <property type="match status" value="1"/>
</dbReference>
<evidence type="ECO:0000259" key="3">
    <source>
        <dbReference type="Pfam" id="PF22124"/>
    </source>
</evidence>